<dbReference type="InterPro" id="IPR049940">
    <property type="entry name" value="GluQ/Sye"/>
</dbReference>
<evidence type="ECO:0000313" key="9">
    <source>
        <dbReference type="EMBL" id="MCO6408464.1"/>
    </source>
</evidence>
<sequence>MAENNTIPESGFAKPIVRFAPSPNGLLHVGHARSAILNRRFAKTRGGTFMLRIEDIDLTRARPEFEVAIKEDLAWLGIDWPEPVRRQSEHFCEYQSALDELRRLGLLYPAFLSRAEIATIVSEFEGRGRVWPRDPDGAPHYPGNDRALSMSERDHRIAAGKPHAWRLDMQAALDGLGEKLSWRESGAGPKGETGQVGADPGAWGDIILARRDVPASYHLSVTVDDAVQSITDVIRGEDLFASTSVHRLLQHLLGLPVPAYHHHGLVRDPDGRKLSKSDGATSIAALRQQGASPADIIALAGLADAR</sequence>
<dbReference type="EC" id="6.1.1.-" evidence="9"/>
<dbReference type="Pfam" id="PF00749">
    <property type="entry name" value="tRNA-synt_1c"/>
    <property type="match status" value="1"/>
</dbReference>
<evidence type="ECO:0000256" key="1">
    <source>
        <dbReference type="ARBA" id="ARBA00022598"/>
    </source>
</evidence>
<evidence type="ECO:0000256" key="3">
    <source>
        <dbReference type="ARBA" id="ARBA00022741"/>
    </source>
</evidence>
<keyword evidence="10" id="KW-1185">Reference proteome</keyword>
<evidence type="ECO:0000256" key="7">
    <source>
        <dbReference type="RuleBase" id="RU363037"/>
    </source>
</evidence>
<evidence type="ECO:0000256" key="4">
    <source>
        <dbReference type="ARBA" id="ARBA00022833"/>
    </source>
</evidence>
<dbReference type="RefSeq" id="WP_252915617.1">
    <property type="nucleotide sequence ID" value="NZ_JAAAML010000002.1"/>
</dbReference>
<dbReference type="InterPro" id="IPR001412">
    <property type="entry name" value="aa-tRNA-synth_I_CS"/>
</dbReference>
<keyword evidence="1 7" id="KW-0436">Ligase</keyword>
<dbReference type="GO" id="GO:0016874">
    <property type="term" value="F:ligase activity"/>
    <property type="evidence" value="ECO:0007669"/>
    <property type="project" value="UniProtKB-KW"/>
</dbReference>
<dbReference type="Gene3D" id="3.40.50.620">
    <property type="entry name" value="HUPs"/>
    <property type="match status" value="1"/>
</dbReference>
<keyword evidence="7" id="KW-0648">Protein biosynthesis</keyword>
<organism evidence="9 10">
    <name type="scientific">Hoeflea alexandrii</name>
    <dbReference type="NCBI Taxonomy" id="288436"/>
    <lineage>
        <taxon>Bacteria</taxon>
        <taxon>Pseudomonadati</taxon>
        <taxon>Pseudomonadota</taxon>
        <taxon>Alphaproteobacteria</taxon>
        <taxon>Hyphomicrobiales</taxon>
        <taxon>Rhizobiaceae</taxon>
        <taxon>Hoeflea</taxon>
    </lineage>
</organism>
<name>A0ABT1CQK4_9HYPH</name>
<dbReference type="EMBL" id="JAAAML010000002">
    <property type="protein sequence ID" value="MCO6408464.1"/>
    <property type="molecule type" value="Genomic_DNA"/>
</dbReference>
<dbReference type="PROSITE" id="PS00178">
    <property type="entry name" value="AA_TRNA_LIGASE_I"/>
    <property type="match status" value="1"/>
</dbReference>
<dbReference type="Proteomes" id="UP001320715">
    <property type="component" value="Unassembled WGS sequence"/>
</dbReference>
<dbReference type="PANTHER" id="PTHR43311">
    <property type="entry name" value="GLUTAMATE--TRNA LIGASE"/>
    <property type="match status" value="1"/>
</dbReference>
<keyword evidence="6 7" id="KW-0030">Aminoacyl-tRNA synthetase</keyword>
<dbReference type="InterPro" id="IPR020058">
    <property type="entry name" value="Glu/Gln-tRNA-synth_Ib_cat-dom"/>
</dbReference>
<gene>
    <name evidence="9" type="ORF">GTW23_09795</name>
</gene>
<evidence type="ECO:0000256" key="6">
    <source>
        <dbReference type="ARBA" id="ARBA00023146"/>
    </source>
</evidence>
<protein>
    <submittedName>
        <fullName evidence="9">tRNA glutamyl-Q(34) synthetase GluQRS</fullName>
        <ecNumber evidence="9">6.1.1.-</ecNumber>
    </submittedName>
</protein>
<keyword evidence="4" id="KW-0862">Zinc</keyword>
<proteinExistence type="inferred from homology"/>
<dbReference type="InterPro" id="IPR014729">
    <property type="entry name" value="Rossmann-like_a/b/a_fold"/>
</dbReference>
<evidence type="ECO:0000259" key="8">
    <source>
        <dbReference type="Pfam" id="PF00749"/>
    </source>
</evidence>
<accession>A0ABT1CQK4</accession>
<dbReference type="PANTHER" id="PTHR43311:SF1">
    <property type="entry name" value="GLUTAMYL-Q TRNA(ASP) SYNTHETASE"/>
    <property type="match status" value="1"/>
</dbReference>
<dbReference type="SUPFAM" id="SSF52374">
    <property type="entry name" value="Nucleotidylyl transferase"/>
    <property type="match status" value="1"/>
</dbReference>
<evidence type="ECO:0000256" key="5">
    <source>
        <dbReference type="ARBA" id="ARBA00022840"/>
    </source>
</evidence>
<keyword evidence="5 7" id="KW-0067">ATP-binding</keyword>
<dbReference type="NCBIfam" id="NF004315">
    <property type="entry name" value="PRK05710.1-4"/>
    <property type="match status" value="1"/>
</dbReference>
<evidence type="ECO:0000313" key="10">
    <source>
        <dbReference type="Proteomes" id="UP001320715"/>
    </source>
</evidence>
<comment type="similarity">
    <text evidence="7">Belongs to the class-I aminoacyl-tRNA synthetase family.</text>
</comment>
<keyword evidence="2" id="KW-0479">Metal-binding</keyword>
<comment type="caution">
    <text evidence="9">The sequence shown here is derived from an EMBL/GenBank/DDBJ whole genome shotgun (WGS) entry which is preliminary data.</text>
</comment>
<dbReference type="PRINTS" id="PR00987">
    <property type="entry name" value="TRNASYNTHGLU"/>
</dbReference>
<reference evidence="9 10" key="1">
    <citation type="submission" date="2020-01" db="EMBL/GenBank/DDBJ databases">
        <title>Genomes of bacteria type strains.</title>
        <authorList>
            <person name="Chen J."/>
            <person name="Zhu S."/>
            <person name="Yang J."/>
        </authorList>
    </citation>
    <scope>NUCLEOTIDE SEQUENCE [LARGE SCALE GENOMIC DNA]</scope>
    <source>
        <strain evidence="9 10">DSM 16655</strain>
    </source>
</reference>
<dbReference type="InterPro" id="IPR000924">
    <property type="entry name" value="Glu/Gln-tRNA-synth"/>
</dbReference>
<evidence type="ECO:0000256" key="2">
    <source>
        <dbReference type="ARBA" id="ARBA00022723"/>
    </source>
</evidence>
<keyword evidence="3 7" id="KW-0547">Nucleotide-binding</keyword>
<feature type="domain" description="Glutamyl/glutaminyl-tRNA synthetase class Ib catalytic" evidence="8">
    <location>
        <begin position="17"/>
        <end position="297"/>
    </location>
</feature>